<feature type="domain" description="ABC transporter" evidence="8">
    <location>
        <begin position="399"/>
        <end position="639"/>
    </location>
</feature>
<dbReference type="SUPFAM" id="SSF52540">
    <property type="entry name" value="P-loop containing nucleoside triphosphate hydrolases"/>
    <property type="match status" value="2"/>
</dbReference>
<dbReference type="PANTHER" id="PTHR43297:SF2">
    <property type="entry name" value="DIPEPTIDE TRANSPORT ATP-BINDING PROTEIN DPPD"/>
    <property type="match status" value="1"/>
</dbReference>
<comment type="similarity">
    <text evidence="2">Belongs to the ABC transporter superfamily.</text>
</comment>
<dbReference type="InterPro" id="IPR027417">
    <property type="entry name" value="P-loop_NTPase"/>
</dbReference>
<dbReference type="InterPro" id="IPR003439">
    <property type="entry name" value="ABC_transporter-like_ATP-bd"/>
</dbReference>
<keyword evidence="7" id="KW-0472">Membrane</keyword>
<evidence type="ECO:0000256" key="4">
    <source>
        <dbReference type="ARBA" id="ARBA00022475"/>
    </source>
</evidence>
<evidence type="ECO:0000313" key="9">
    <source>
        <dbReference type="EMBL" id="ENO96255.1"/>
    </source>
</evidence>
<dbReference type="GO" id="GO:0005886">
    <property type="term" value="C:plasma membrane"/>
    <property type="evidence" value="ECO:0007669"/>
    <property type="project" value="UniProtKB-SubCell"/>
</dbReference>
<keyword evidence="4" id="KW-1003">Cell membrane</keyword>
<evidence type="ECO:0000256" key="7">
    <source>
        <dbReference type="ARBA" id="ARBA00023136"/>
    </source>
</evidence>
<evidence type="ECO:0000256" key="1">
    <source>
        <dbReference type="ARBA" id="ARBA00004417"/>
    </source>
</evidence>
<keyword evidence="5" id="KW-0547">Nucleotide-binding</keyword>
<organism evidence="9 10">
    <name type="scientific">Thauera phenylacetica B4P</name>
    <dbReference type="NCBI Taxonomy" id="1234382"/>
    <lineage>
        <taxon>Bacteria</taxon>
        <taxon>Pseudomonadati</taxon>
        <taxon>Pseudomonadota</taxon>
        <taxon>Betaproteobacteria</taxon>
        <taxon>Rhodocyclales</taxon>
        <taxon>Zoogloeaceae</taxon>
        <taxon>Thauera</taxon>
    </lineage>
</organism>
<comment type="caution">
    <text evidence="9">The sequence shown here is derived from an EMBL/GenBank/DDBJ whole genome shotgun (WGS) entry which is preliminary data.</text>
</comment>
<dbReference type="InterPro" id="IPR013563">
    <property type="entry name" value="Oligopep_ABC_C"/>
</dbReference>
<feature type="domain" description="ABC transporter" evidence="8">
    <location>
        <begin position="46"/>
        <end position="296"/>
    </location>
</feature>
<name>N6YXD9_9RHOO</name>
<dbReference type="GO" id="GO:0016887">
    <property type="term" value="F:ATP hydrolysis activity"/>
    <property type="evidence" value="ECO:0007669"/>
    <property type="project" value="InterPro"/>
</dbReference>
<evidence type="ECO:0000256" key="3">
    <source>
        <dbReference type="ARBA" id="ARBA00022448"/>
    </source>
</evidence>
<dbReference type="Proteomes" id="UP000013047">
    <property type="component" value="Unassembled WGS sequence"/>
</dbReference>
<dbReference type="PANTHER" id="PTHR43297">
    <property type="entry name" value="OLIGOPEPTIDE TRANSPORT ATP-BINDING PROTEIN APPD"/>
    <property type="match status" value="1"/>
</dbReference>
<dbReference type="CDD" id="cd03257">
    <property type="entry name" value="ABC_NikE_OppD_transporters"/>
    <property type="match status" value="2"/>
</dbReference>
<dbReference type="GO" id="GO:0015833">
    <property type="term" value="P:peptide transport"/>
    <property type="evidence" value="ECO:0007669"/>
    <property type="project" value="InterPro"/>
</dbReference>
<accession>N6YXD9</accession>
<evidence type="ECO:0000256" key="5">
    <source>
        <dbReference type="ARBA" id="ARBA00022741"/>
    </source>
</evidence>
<proteinExistence type="inferred from homology"/>
<protein>
    <submittedName>
        <fullName evidence="9">Oligopeptide/dipeptide ABC transporter ATPase</fullName>
    </submittedName>
</protein>
<dbReference type="Pfam" id="PF00005">
    <property type="entry name" value="ABC_tran"/>
    <property type="match status" value="2"/>
</dbReference>
<dbReference type="NCBIfam" id="NF008453">
    <property type="entry name" value="PRK11308.1"/>
    <property type="match status" value="3"/>
</dbReference>
<dbReference type="AlphaFoldDB" id="N6YXD9"/>
<sequence>MWRRGARQKPSASLRFDLLGPLEGRLLRMNAPLPADLPEAATAALLHVEGLGVAIARSDGEDVRPVDGVDFAIAAGETFALLGESGCGKSMTALALARLLPDGGRIAAGSVRLGGEDLLALPEAAMRRVRGGRIGMIFQEPSTSLNPVMSVGAQITEVLAAHGLRGEAARAEACRLLAAVGIPDPERRLQEFPFQFSGGMKQRVMIAIALAGRPRLLIADEPTTALDVTIQAQVLDLLAALQRREGMAMLLITHDLGVVARVAHRVGVMYAGQVVETGPRAAFFATPLHPYSRKLFAALPEAAKRGGALDAPVGSVPRPDRHFPGCRFAERCPAAFDRCDEEAPAWHAVGVQAVRCHLYEGVAVPRPLVATLAGAVDTVAARPAQSVLEVAELAVHFPVRKGFLRRTVGYVKAVDGVSLRLQPGRTLALVGESGCGKTTVGKALLRLIEPTAGRLWLDGERYDTLPVQALQPLRRAVQMVFQDPFASLDPRMRVGEIIEEGLVALGIGADHRARQARVAELLERVGLSAEMRWRYPHEFSGGQRQRIAVARALAVSPRVIVCDEPTSALDVSVQAQLLNLMRELQREEGLAYLFITHNLAVVEYLADEVAVMYLGRIVEEGPIERVLGVRAHPYTRALLAAVPRIEGVDGAVPDGGVSVGGSSRVEAAGGEVAGGEAADGGEVTGREVTGREVTGREVTGRAVVAAESPGADSTPPGTIMADLPSPLAPPAGCHFHPRCPHATDVCRIRYPEPADLGQGHRVRCHWPLTRH</sequence>
<dbReference type="SMART" id="SM00382">
    <property type="entry name" value="AAA"/>
    <property type="match status" value="2"/>
</dbReference>
<dbReference type="InterPro" id="IPR050388">
    <property type="entry name" value="ABC_Ni/Peptide_Import"/>
</dbReference>
<dbReference type="PROSITE" id="PS00211">
    <property type="entry name" value="ABC_TRANSPORTER_1"/>
    <property type="match status" value="2"/>
</dbReference>
<reference evidence="9 10" key="1">
    <citation type="submission" date="2012-09" db="EMBL/GenBank/DDBJ databases">
        <title>Draft Genome Sequences of 6 Strains from Genus Thauera.</title>
        <authorList>
            <person name="Liu B."/>
            <person name="Shapleigh J.P."/>
            <person name="Frostegard A.H."/>
        </authorList>
    </citation>
    <scope>NUCLEOTIDE SEQUENCE [LARGE SCALE GENOMIC DNA]</scope>
    <source>
        <strain evidence="9 10">B4P</strain>
    </source>
</reference>
<dbReference type="NCBIfam" id="NF007739">
    <property type="entry name" value="PRK10419.1"/>
    <property type="match status" value="2"/>
</dbReference>
<dbReference type="FunFam" id="3.40.50.300:FF:000016">
    <property type="entry name" value="Oligopeptide ABC transporter ATP-binding component"/>
    <property type="match status" value="2"/>
</dbReference>
<dbReference type="NCBIfam" id="TIGR01727">
    <property type="entry name" value="oligo_HPY"/>
    <property type="match status" value="2"/>
</dbReference>
<dbReference type="InterPro" id="IPR017871">
    <property type="entry name" value="ABC_transporter-like_CS"/>
</dbReference>
<dbReference type="GO" id="GO:0005524">
    <property type="term" value="F:ATP binding"/>
    <property type="evidence" value="ECO:0007669"/>
    <property type="project" value="UniProtKB-KW"/>
</dbReference>
<dbReference type="EMBL" id="AMXF01000123">
    <property type="protein sequence ID" value="ENO96255.1"/>
    <property type="molecule type" value="Genomic_DNA"/>
</dbReference>
<keyword evidence="10" id="KW-1185">Reference proteome</keyword>
<dbReference type="PROSITE" id="PS50893">
    <property type="entry name" value="ABC_TRANSPORTER_2"/>
    <property type="match status" value="2"/>
</dbReference>
<dbReference type="InterPro" id="IPR003593">
    <property type="entry name" value="AAA+_ATPase"/>
</dbReference>
<keyword evidence="3" id="KW-0813">Transport</keyword>
<evidence type="ECO:0000313" key="10">
    <source>
        <dbReference type="Proteomes" id="UP000013047"/>
    </source>
</evidence>
<evidence type="ECO:0000259" key="8">
    <source>
        <dbReference type="PROSITE" id="PS50893"/>
    </source>
</evidence>
<evidence type="ECO:0000256" key="6">
    <source>
        <dbReference type="ARBA" id="ARBA00022840"/>
    </source>
</evidence>
<dbReference type="Pfam" id="PF08352">
    <property type="entry name" value="oligo_HPY"/>
    <property type="match status" value="3"/>
</dbReference>
<gene>
    <name evidence="9" type="ORF">C667_14864</name>
</gene>
<dbReference type="GO" id="GO:0055085">
    <property type="term" value="P:transmembrane transport"/>
    <property type="evidence" value="ECO:0007669"/>
    <property type="project" value="UniProtKB-ARBA"/>
</dbReference>
<dbReference type="Gene3D" id="3.40.50.300">
    <property type="entry name" value="P-loop containing nucleotide triphosphate hydrolases"/>
    <property type="match status" value="2"/>
</dbReference>
<comment type="subcellular location">
    <subcellularLocation>
        <location evidence="1">Cell inner membrane</location>
        <topology evidence="1">Peripheral membrane protein</topology>
    </subcellularLocation>
</comment>
<keyword evidence="6" id="KW-0067">ATP-binding</keyword>
<evidence type="ECO:0000256" key="2">
    <source>
        <dbReference type="ARBA" id="ARBA00005417"/>
    </source>
</evidence>